<keyword evidence="5" id="KW-1185">Reference proteome</keyword>
<feature type="repeat" description="TPR" evidence="3">
    <location>
        <begin position="308"/>
        <end position="341"/>
    </location>
</feature>
<dbReference type="InterPro" id="IPR052346">
    <property type="entry name" value="O-mannosyl-transferase_TMTC"/>
</dbReference>
<dbReference type="Proteomes" id="UP001274321">
    <property type="component" value="Unassembled WGS sequence"/>
</dbReference>
<feature type="repeat" description="TPR" evidence="3">
    <location>
        <begin position="274"/>
        <end position="307"/>
    </location>
</feature>
<proteinExistence type="predicted"/>
<dbReference type="InterPro" id="IPR019734">
    <property type="entry name" value="TPR_rpt"/>
</dbReference>
<protein>
    <submittedName>
        <fullName evidence="4">Tetratricopeptide repeat protein</fullName>
    </submittedName>
</protein>
<dbReference type="InterPro" id="IPR011717">
    <property type="entry name" value="TPR-4"/>
</dbReference>
<organism evidence="4 5">
    <name type="scientific">Terrihabitans rhizophilus</name>
    <dbReference type="NCBI Taxonomy" id="3092662"/>
    <lineage>
        <taxon>Bacteria</taxon>
        <taxon>Pseudomonadati</taxon>
        <taxon>Pseudomonadota</taxon>
        <taxon>Alphaproteobacteria</taxon>
        <taxon>Hyphomicrobiales</taxon>
        <taxon>Terrihabitans</taxon>
    </lineage>
</organism>
<accession>A0ABU4RI90</accession>
<name>A0ABU4RI90_9HYPH</name>
<keyword evidence="1" id="KW-0677">Repeat</keyword>
<evidence type="ECO:0000256" key="3">
    <source>
        <dbReference type="PROSITE-ProRule" id="PRU00339"/>
    </source>
</evidence>
<dbReference type="InterPro" id="IPR011990">
    <property type="entry name" value="TPR-like_helical_dom_sf"/>
</dbReference>
<dbReference type="SMART" id="SM00028">
    <property type="entry name" value="TPR"/>
    <property type="match status" value="4"/>
</dbReference>
<dbReference type="EMBL" id="JAXAFJ010000001">
    <property type="protein sequence ID" value="MDX6804537.1"/>
    <property type="molecule type" value="Genomic_DNA"/>
</dbReference>
<evidence type="ECO:0000313" key="4">
    <source>
        <dbReference type="EMBL" id="MDX6804537.1"/>
    </source>
</evidence>
<dbReference type="PANTHER" id="PTHR44227">
    <property type="match status" value="1"/>
</dbReference>
<dbReference type="Pfam" id="PF13432">
    <property type="entry name" value="TPR_16"/>
    <property type="match status" value="1"/>
</dbReference>
<evidence type="ECO:0000256" key="2">
    <source>
        <dbReference type="ARBA" id="ARBA00022803"/>
    </source>
</evidence>
<dbReference type="PROSITE" id="PS50005">
    <property type="entry name" value="TPR"/>
    <property type="match status" value="2"/>
</dbReference>
<evidence type="ECO:0000256" key="1">
    <source>
        <dbReference type="ARBA" id="ARBA00022737"/>
    </source>
</evidence>
<comment type="caution">
    <text evidence="4">The sequence shown here is derived from an EMBL/GenBank/DDBJ whole genome shotgun (WGS) entry which is preliminary data.</text>
</comment>
<dbReference type="SUPFAM" id="SSF48452">
    <property type="entry name" value="TPR-like"/>
    <property type="match status" value="1"/>
</dbReference>
<sequence length="365" mass="40049">MLDLCRASLFVLGSVDGLTRRQLRTACTRAGVDLQPKLSPKVGVVAVTNAAARDLLSGERLMDVLERVPDQTMLISEAALQRGLGLRPPEAPIQRTLSVVELCRLSGLDEEYLFWLSLFDIIEPLEGLHSYRDLLCAREVSRLMKAGAGFDAVVAVGLDLRRSGRSLCEVRLTVTRHGEVRRLMDGAVTALDGQMSLAMDTPPESVDDVLECAEEAEADGDFETAERLYDLALKLDPEDPLIAFNLGNVQDAGGRGAQARISWRRALDRAPLFPEAWFNLGVAAEDAGRREDAVSHYMLALAVSDSFSDAAYNLALLLHDLGRFSEALPVWERFIAMEPASEDARLARRKAADCRFRVRGLSVAV</sequence>
<dbReference type="PANTHER" id="PTHR44227:SF3">
    <property type="entry name" value="PROTEIN O-MANNOSYL-TRANSFERASE TMTC4"/>
    <property type="match status" value="1"/>
</dbReference>
<keyword evidence="2 3" id="KW-0802">TPR repeat</keyword>
<gene>
    <name evidence="4" type="ORF">SCD90_00540</name>
</gene>
<reference evidence="4 5" key="1">
    <citation type="submission" date="2023-11" db="EMBL/GenBank/DDBJ databases">
        <authorList>
            <person name="Bao R."/>
        </authorList>
    </citation>
    <scope>NUCLEOTIDE SEQUENCE [LARGE SCALE GENOMIC DNA]</scope>
    <source>
        <strain evidence="4 5">PJ23</strain>
    </source>
</reference>
<evidence type="ECO:0000313" key="5">
    <source>
        <dbReference type="Proteomes" id="UP001274321"/>
    </source>
</evidence>
<dbReference type="Gene3D" id="1.25.40.10">
    <property type="entry name" value="Tetratricopeptide repeat domain"/>
    <property type="match status" value="1"/>
</dbReference>
<dbReference type="RefSeq" id="WP_319842664.1">
    <property type="nucleotide sequence ID" value="NZ_JAXAFJ010000001.1"/>
</dbReference>
<dbReference type="Pfam" id="PF07721">
    <property type="entry name" value="TPR_4"/>
    <property type="match status" value="1"/>
</dbReference>